<evidence type="ECO:0000313" key="2">
    <source>
        <dbReference type="Proteomes" id="UP000299102"/>
    </source>
</evidence>
<dbReference type="Proteomes" id="UP000299102">
    <property type="component" value="Unassembled WGS sequence"/>
</dbReference>
<accession>A0A4C1VM39</accession>
<comment type="caution">
    <text evidence="1">The sequence shown here is derived from an EMBL/GenBank/DDBJ whole genome shotgun (WGS) entry which is preliminary data.</text>
</comment>
<proteinExistence type="predicted"/>
<reference evidence="1 2" key="1">
    <citation type="journal article" date="2019" name="Commun. Biol.">
        <title>The bagworm genome reveals a unique fibroin gene that provides high tensile strength.</title>
        <authorList>
            <person name="Kono N."/>
            <person name="Nakamura H."/>
            <person name="Ohtoshi R."/>
            <person name="Tomita M."/>
            <person name="Numata K."/>
            <person name="Arakawa K."/>
        </authorList>
    </citation>
    <scope>NUCLEOTIDE SEQUENCE [LARGE SCALE GENOMIC DNA]</scope>
</reference>
<dbReference type="AlphaFoldDB" id="A0A4C1VM39"/>
<keyword evidence="2" id="KW-1185">Reference proteome</keyword>
<organism evidence="1 2">
    <name type="scientific">Eumeta variegata</name>
    <name type="common">Bagworm moth</name>
    <name type="synonym">Eumeta japonica</name>
    <dbReference type="NCBI Taxonomy" id="151549"/>
    <lineage>
        <taxon>Eukaryota</taxon>
        <taxon>Metazoa</taxon>
        <taxon>Ecdysozoa</taxon>
        <taxon>Arthropoda</taxon>
        <taxon>Hexapoda</taxon>
        <taxon>Insecta</taxon>
        <taxon>Pterygota</taxon>
        <taxon>Neoptera</taxon>
        <taxon>Endopterygota</taxon>
        <taxon>Lepidoptera</taxon>
        <taxon>Glossata</taxon>
        <taxon>Ditrysia</taxon>
        <taxon>Tineoidea</taxon>
        <taxon>Psychidae</taxon>
        <taxon>Oiketicinae</taxon>
        <taxon>Eumeta</taxon>
    </lineage>
</organism>
<dbReference type="EMBL" id="BGZK01000378">
    <property type="protein sequence ID" value="GBP40198.1"/>
    <property type="molecule type" value="Genomic_DNA"/>
</dbReference>
<name>A0A4C1VM39_EUMVA</name>
<gene>
    <name evidence="1" type="ORF">EVAR_37599_1</name>
</gene>
<evidence type="ECO:0000313" key="1">
    <source>
        <dbReference type="EMBL" id="GBP40198.1"/>
    </source>
</evidence>
<protein>
    <submittedName>
        <fullName evidence="1">Uncharacterized protein</fullName>
    </submittedName>
</protein>
<sequence>MSVRVRCFIAIGRNNLDNGKRTYLTGQARNPSENIGRIGEPGHGARAAEYPMRARWLAGARYKFCRLLPSADFAAAYFESKPPTNAFFLRYVHADRVPPTCRVTARAAAASPNFKCRRTPAYREVTLTNVSDTILDVIYRDRDRNSKSFRDRKRKSRAPSSVCVYLVLAAAAQTANSPSYDNDPGDRSKFKRGCASLSYIMTAATHQRAQVRAPPPAISGSFLRLKVGSHGGQIGVCVNDSDCPLWADARVEHITSNRKRRRRGAHPTPIRGGFYWFCIEPSETLQGRYTSRASVPFVPPACGLESVSAKGIITMIYYISYESKRKCSYHRQLLIANSTICLSTPGVQSWTSRWGKWEYHSEASTSVEVTLMYDLRVAESAQKIFITTACIEESREFRRRRNSSGLQGATATID</sequence>